<feature type="domain" description="NB-ARC" evidence="5">
    <location>
        <begin position="160"/>
        <end position="243"/>
    </location>
</feature>
<keyword evidence="4" id="KW-0175">Coiled coil</keyword>
<evidence type="ECO:0000256" key="4">
    <source>
        <dbReference type="SAM" id="Coils"/>
    </source>
</evidence>
<evidence type="ECO:0000313" key="7">
    <source>
        <dbReference type="Proteomes" id="UP001054252"/>
    </source>
</evidence>
<proteinExistence type="predicted"/>
<evidence type="ECO:0000256" key="1">
    <source>
        <dbReference type="ARBA" id="ARBA00022741"/>
    </source>
</evidence>
<dbReference type="Pfam" id="PF00931">
    <property type="entry name" value="NB-ARC"/>
    <property type="match status" value="2"/>
</dbReference>
<dbReference type="GO" id="GO:0043531">
    <property type="term" value="F:ADP binding"/>
    <property type="evidence" value="ECO:0007669"/>
    <property type="project" value="InterPro"/>
</dbReference>
<evidence type="ECO:0000256" key="2">
    <source>
        <dbReference type="ARBA" id="ARBA00022821"/>
    </source>
</evidence>
<feature type="coiled-coil region" evidence="4">
    <location>
        <begin position="29"/>
        <end position="56"/>
    </location>
</feature>
<dbReference type="EMBL" id="BPVZ01000112">
    <property type="protein sequence ID" value="GKV35621.1"/>
    <property type="molecule type" value="Genomic_DNA"/>
</dbReference>
<reference evidence="6 7" key="1">
    <citation type="journal article" date="2021" name="Commun. Biol.">
        <title>The genome of Shorea leprosula (Dipterocarpaceae) highlights the ecological relevance of drought in aseasonal tropical rainforests.</title>
        <authorList>
            <person name="Ng K.K.S."/>
            <person name="Kobayashi M.J."/>
            <person name="Fawcett J.A."/>
            <person name="Hatakeyama M."/>
            <person name="Paape T."/>
            <person name="Ng C.H."/>
            <person name="Ang C.C."/>
            <person name="Tnah L.H."/>
            <person name="Lee C.T."/>
            <person name="Nishiyama T."/>
            <person name="Sese J."/>
            <person name="O'Brien M.J."/>
            <person name="Copetti D."/>
            <person name="Mohd Noor M.I."/>
            <person name="Ong R.C."/>
            <person name="Putra M."/>
            <person name="Sireger I.Z."/>
            <person name="Indrioko S."/>
            <person name="Kosugi Y."/>
            <person name="Izuno A."/>
            <person name="Isagi Y."/>
            <person name="Lee S.L."/>
            <person name="Shimizu K.K."/>
        </authorList>
    </citation>
    <scope>NUCLEOTIDE SEQUENCE [LARGE SCALE GENOMIC DNA]</scope>
    <source>
        <strain evidence="6">214</strain>
    </source>
</reference>
<dbReference type="PRINTS" id="PR00364">
    <property type="entry name" value="DISEASERSIST"/>
</dbReference>
<keyword evidence="1" id="KW-0547">Nucleotide-binding</keyword>
<protein>
    <recommendedName>
        <fullName evidence="5">NB-ARC domain-containing protein</fullName>
    </recommendedName>
</protein>
<dbReference type="GO" id="GO:0006952">
    <property type="term" value="P:defense response"/>
    <property type="evidence" value="ECO:0007669"/>
    <property type="project" value="UniProtKB-KW"/>
</dbReference>
<name>A0AAV5LFG4_9ROSI</name>
<dbReference type="InterPro" id="IPR050905">
    <property type="entry name" value="Plant_NBS-LRR"/>
</dbReference>
<evidence type="ECO:0000256" key="3">
    <source>
        <dbReference type="ARBA" id="ARBA00022840"/>
    </source>
</evidence>
<keyword evidence="3" id="KW-0067">ATP-binding</keyword>
<dbReference type="InterPro" id="IPR002182">
    <property type="entry name" value="NB-ARC"/>
</dbReference>
<keyword evidence="7" id="KW-1185">Reference proteome</keyword>
<dbReference type="FunFam" id="1.10.8.430:FF:000003">
    <property type="entry name" value="Probable disease resistance protein At5g66910"/>
    <property type="match status" value="1"/>
</dbReference>
<dbReference type="Gene3D" id="1.10.8.430">
    <property type="entry name" value="Helical domain of apoptotic protease-activating factors"/>
    <property type="match status" value="1"/>
</dbReference>
<dbReference type="GO" id="GO:0005524">
    <property type="term" value="F:ATP binding"/>
    <property type="evidence" value="ECO:0007669"/>
    <property type="project" value="UniProtKB-KW"/>
</dbReference>
<evidence type="ECO:0000313" key="6">
    <source>
        <dbReference type="EMBL" id="GKV35621.1"/>
    </source>
</evidence>
<dbReference type="Proteomes" id="UP001054252">
    <property type="component" value="Unassembled WGS sequence"/>
</dbReference>
<dbReference type="SUPFAM" id="SSF52540">
    <property type="entry name" value="P-loop containing nucleoside triphosphate hydrolases"/>
    <property type="match status" value="1"/>
</dbReference>
<dbReference type="PANTHER" id="PTHR33463">
    <property type="entry name" value="NB-ARC DOMAIN-CONTAINING PROTEIN-RELATED"/>
    <property type="match status" value="1"/>
</dbReference>
<dbReference type="AlphaFoldDB" id="A0AAV5LFG4"/>
<evidence type="ECO:0000259" key="5">
    <source>
        <dbReference type="Pfam" id="PF00931"/>
    </source>
</evidence>
<dbReference type="PANTHER" id="PTHR33463:SF220">
    <property type="entry name" value="NB-ARC DOMAIN-CONTAINING PROTEIN"/>
    <property type="match status" value="1"/>
</dbReference>
<dbReference type="InterPro" id="IPR027417">
    <property type="entry name" value="P-loop_NTPase"/>
</dbReference>
<dbReference type="Gene3D" id="3.40.50.300">
    <property type="entry name" value="P-loop containing nucleotide triphosphate hydrolases"/>
    <property type="match status" value="1"/>
</dbReference>
<feature type="domain" description="NB-ARC" evidence="5">
    <location>
        <begin position="244"/>
        <end position="288"/>
    </location>
</feature>
<accession>A0AAV5LFG4</accession>
<sequence>MGSCLSLSISVDEVVSRCWDLVAGQAQYICKLEQNLQALEAEATRLTEQRNDVNRRVLLAKEQRMEPLRTVEGWLERVEKEIREVGQIIEDAPAQINNLCLGGYFSKSCCSSYKFGKKVVQKTRDVTKLKTEGNFPVVAARCPAASVVIRPSESTVGLESTFDEVWACVTGPGSNMIGLYGMGGVGKTTLLKQINNELGQTRNDFDIVIWATVSENHTMEKVQDEIGIKIGYSEEEWKQKREMTKLIFTTRSLDVCGQMEAHKKIKVDCLVPEKAWELFQKKVGEETLASHQRIRGLAKVVAEECKGLPLALVTVGRAMSYRNTPEQWERATESLRRSVANHVPPGMMDGVFSDKQM</sequence>
<organism evidence="6 7">
    <name type="scientific">Rubroshorea leprosula</name>
    <dbReference type="NCBI Taxonomy" id="152421"/>
    <lineage>
        <taxon>Eukaryota</taxon>
        <taxon>Viridiplantae</taxon>
        <taxon>Streptophyta</taxon>
        <taxon>Embryophyta</taxon>
        <taxon>Tracheophyta</taxon>
        <taxon>Spermatophyta</taxon>
        <taxon>Magnoliopsida</taxon>
        <taxon>eudicotyledons</taxon>
        <taxon>Gunneridae</taxon>
        <taxon>Pentapetalae</taxon>
        <taxon>rosids</taxon>
        <taxon>malvids</taxon>
        <taxon>Malvales</taxon>
        <taxon>Dipterocarpaceae</taxon>
        <taxon>Rubroshorea</taxon>
    </lineage>
</organism>
<comment type="caution">
    <text evidence="6">The sequence shown here is derived from an EMBL/GenBank/DDBJ whole genome shotgun (WGS) entry which is preliminary data.</text>
</comment>
<gene>
    <name evidence="6" type="ORF">SLEP1_g43869</name>
</gene>
<dbReference type="InterPro" id="IPR042197">
    <property type="entry name" value="Apaf_helical"/>
</dbReference>
<keyword evidence="2" id="KW-0611">Plant defense</keyword>